<evidence type="ECO:0000256" key="1">
    <source>
        <dbReference type="SAM" id="MobiDB-lite"/>
    </source>
</evidence>
<proteinExistence type="predicted"/>
<evidence type="ECO:0008006" key="4">
    <source>
        <dbReference type="Google" id="ProtNLM"/>
    </source>
</evidence>
<accession>A0AA86T0F4</accession>
<dbReference type="AlphaFoldDB" id="A0AA86T0F4"/>
<organism evidence="2 3">
    <name type="scientific">Sphenostylis stenocarpa</name>
    <dbReference type="NCBI Taxonomy" id="92480"/>
    <lineage>
        <taxon>Eukaryota</taxon>
        <taxon>Viridiplantae</taxon>
        <taxon>Streptophyta</taxon>
        <taxon>Embryophyta</taxon>
        <taxon>Tracheophyta</taxon>
        <taxon>Spermatophyta</taxon>
        <taxon>Magnoliopsida</taxon>
        <taxon>eudicotyledons</taxon>
        <taxon>Gunneridae</taxon>
        <taxon>Pentapetalae</taxon>
        <taxon>rosids</taxon>
        <taxon>fabids</taxon>
        <taxon>Fabales</taxon>
        <taxon>Fabaceae</taxon>
        <taxon>Papilionoideae</taxon>
        <taxon>50 kb inversion clade</taxon>
        <taxon>NPAAA clade</taxon>
        <taxon>indigoferoid/millettioid clade</taxon>
        <taxon>Phaseoleae</taxon>
        <taxon>Sphenostylis</taxon>
    </lineage>
</organism>
<dbReference type="PANTHER" id="PTHR46782">
    <property type="entry name" value="OS01G0757700 PROTEIN"/>
    <property type="match status" value="1"/>
</dbReference>
<dbReference type="EMBL" id="OY731403">
    <property type="protein sequence ID" value="CAJ1962077.1"/>
    <property type="molecule type" value="Genomic_DNA"/>
</dbReference>
<evidence type="ECO:0000313" key="2">
    <source>
        <dbReference type="EMBL" id="CAJ1962077.1"/>
    </source>
</evidence>
<gene>
    <name evidence="2" type="ORF">AYBTSS11_LOCUS19055</name>
</gene>
<sequence>MVAANEGLGSATMIDWVKSVVIKVSLCVLLHLGASHASNPLPETTILSAPWAPQLIHIIPVTLRTRISNLTAHYYHHTCLKLMSCPHFSTCSQGWGLFMINSASFSLCSGEYASEYGHLSKQSCVGFLRKGLAFAPSIIEHGELLTVVNEMDLHSLYLLGVGFALPINNAGKPPSEGVECSFDNSRGYVSLPLCDNTSPNLKIMMSMTCLNSIVSPLLLSRICQGKMDTTRALLLGDKLSAITIRVSLKKSCIQCAIVRSKFSPKGGGPMEKKGKKTTGKKDHHLWKRRDSAQSGQKALTLVRTVSKLPNEKEAVYGALDKWTAWETEFPVIAAAKALKILRKRGQWVRVIQVAKWMLSKGQGATMATYDTLLLAFDMDQRVDEAESLWNMIIHTHMRSVSRRLFSRMISIYDHHDMPNKIIEVFADMEELRVKPDEDTVRRVARAFRELGEEEKRKLVIKRYGIKWKYIHFNGERVRVRTEAWEDNESTN</sequence>
<evidence type="ECO:0000313" key="3">
    <source>
        <dbReference type="Proteomes" id="UP001189624"/>
    </source>
</evidence>
<reference evidence="2" key="1">
    <citation type="submission" date="2023-10" db="EMBL/GenBank/DDBJ databases">
        <authorList>
            <person name="Domelevo Entfellner J.-B."/>
        </authorList>
    </citation>
    <scope>NUCLEOTIDE SEQUENCE</scope>
</reference>
<keyword evidence="3" id="KW-1185">Reference proteome</keyword>
<dbReference type="PANTHER" id="PTHR46782:SF2">
    <property type="entry name" value="OS07G0545900 PROTEIN"/>
    <property type="match status" value="1"/>
</dbReference>
<name>A0AA86T0F4_9FABA</name>
<feature type="region of interest" description="Disordered" evidence="1">
    <location>
        <begin position="265"/>
        <end position="289"/>
    </location>
</feature>
<feature type="compositionally biased region" description="Basic residues" evidence="1">
    <location>
        <begin position="273"/>
        <end position="287"/>
    </location>
</feature>
<protein>
    <recommendedName>
        <fullName evidence="4">Pentatricopeptide repeat-containing protein</fullName>
    </recommendedName>
</protein>
<dbReference type="InterPro" id="IPR044646">
    <property type="entry name" value="EMB1417-like"/>
</dbReference>
<dbReference type="Proteomes" id="UP001189624">
    <property type="component" value="Chromosome 6"/>
</dbReference>
<dbReference type="InterPro" id="IPR011990">
    <property type="entry name" value="TPR-like_helical_dom_sf"/>
</dbReference>
<dbReference type="Gene3D" id="1.25.40.10">
    <property type="entry name" value="Tetratricopeptide repeat domain"/>
    <property type="match status" value="1"/>
</dbReference>
<dbReference type="Gramene" id="rna-AYBTSS11_LOCUS19055">
    <property type="protein sequence ID" value="CAJ1962077.1"/>
    <property type="gene ID" value="gene-AYBTSS11_LOCUS19055"/>
</dbReference>